<name>A0A1V3J9R4_9PAST</name>
<protein>
    <submittedName>
        <fullName evidence="1">DNA methylase N-4/N-6</fullName>
    </submittedName>
</protein>
<proteinExistence type="predicted"/>
<comment type="caution">
    <text evidence="1">The sequence shown here is derived from an EMBL/GenBank/DDBJ whole genome shotgun (WGS) entry which is preliminary data.</text>
</comment>
<keyword evidence="1" id="KW-0489">Methyltransferase</keyword>
<dbReference type="AlphaFoldDB" id="A0A1V3J9R4"/>
<evidence type="ECO:0000313" key="2">
    <source>
        <dbReference type="Proteomes" id="UP000188541"/>
    </source>
</evidence>
<feature type="non-terminal residue" evidence="1">
    <location>
        <position position="41"/>
    </location>
</feature>
<keyword evidence="2" id="KW-1185">Reference proteome</keyword>
<dbReference type="GO" id="GO:0032259">
    <property type="term" value="P:methylation"/>
    <property type="evidence" value="ECO:0007669"/>
    <property type="project" value="UniProtKB-KW"/>
</dbReference>
<dbReference type="EMBL" id="MLHO01000091">
    <property type="protein sequence ID" value="OOF52580.1"/>
    <property type="molecule type" value="Genomic_DNA"/>
</dbReference>
<dbReference type="Proteomes" id="UP000188541">
    <property type="component" value="Unassembled WGS sequence"/>
</dbReference>
<keyword evidence="1" id="KW-0808">Transferase</keyword>
<sequence length="41" mass="4864">MTILNWYGKEEAVKKAKKVAYRLLREVPEFSHNLVDNRQST</sequence>
<accession>A0A1V3J9R4</accession>
<gene>
    <name evidence="1" type="ORF">BKK55_12045</name>
</gene>
<evidence type="ECO:0000313" key="1">
    <source>
        <dbReference type="EMBL" id="OOF52580.1"/>
    </source>
</evidence>
<dbReference type="GO" id="GO:0008168">
    <property type="term" value="F:methyltransferase activity"/>
    <property type="evidence" value="ECO:0007669"/>
    <property type="project" value="UniProtKB-KW"/>
</dbReference>
<organism evidence="1 2">
    <name type="scientific">Rodentibacter genomosp. 2</name>
    <dbReference type="NCBI Taxonomy" id="1908266"/>
    <lineage>
        <taxon>Bacteria</taxon>
        <taxon>Pseudomonadati</taxon>
        <taxon>Pseudomonadota</taxon>
        <taxon>Gammaproteobacteria</taxon>
        <taxon>Pasteurellales</taxon>
        <taxon>Pasteurellaceae</taxon>
        <taxon>Rodentibacter</taxon>
    </lineage>
</organism>
<reference evidence="1 2" key="1">
    <citation type="submission" date="2016-10" db="EMBL/GenBank/DDBJ databases">
        <title>Rodentibacter gen. nov. and new species.</title>
        <authorList>
            <person name="Christensen H."/>
        </authorList>
    </citation>
    <scope>NUCLEOTIDE SEQUENCE [LARGE SCALE GENOMIC DNA]</scope>
    <source>
        <strain evidence="1 2">1996246016</strain>
    </source>
</reference>